<comment type="subcellular location">
    <subcellularLocation>
        <location evidence="1 7">Cell outer membrane</location>
        <topology evidence="1 7">Multi-pass membrane protein</topology>
    </subcellularLocation>
</comment>
<gene>
    <name evidence="10" type="ORF">SAMN05216490_4292</name>
</gene>
<dbReference type="Proteomes" id="UP000199679">
    <property type="component" value="Chromosome I"/>
</dbReference>
<keyword evidence="11" id="KW-1185">Reference proteome</keyword>
<evidence type="ECO:0000313" key="11">
    <source>
        <dbReference type="Proteomes" id="UP000199679"/>
    </source>
</evidence>
<dbReference type="InterPro" id="IPR036942">
    <property type="entry name" value="Beta-barrel_TonB_sf"/>
</dbReference>
<keyword evidence="8" id="KW-0732">Signal</keyword>
<dbReference type="RefSeq" id="WP_091377889.1">
    <property type="nucleotide sequence ID" value="NZ_LT629740.1"/>
</dbReference>
<dbReference type="STRING" id="652787.SAMN05216490_4292"/>
<proteinExistence type="inferred from homology"/>
<comment type="similarity">
    <text evidence="7">Belongs to the TonB-dependent receptor family.</text>
</comment>
<dbReference type="InterPro" id="IPR037066">
    <property type="entry name" value="Plug_dom_sf"/>
</dbReference>
<dbReference type="Gene3D" id="2.170.130.10">
    <property type="entry name" value="TonB-dependent receptor, plug domain"/>
    <property type="match status" value="1"/>
</dbReference>
<evidence type="ECO:0000256" key="8">
    <source>
        <dbReference type="SAM" id="SignalP"/>
    </source>
</evidence>
<evidence type="ECO:0000256" key="7">
    <source>
        <dbReference type="PROSITE-ProRule" id="PRU01360"/>
    </source>
</evidence>
<dbReference type="GO" id="GO:0009279">
    <property type="term" value="C:cell outer membrane"/>
    <property type="evidence" value="ECO:0007669"/>
    <property type="project" value="UniProtKB-SubCell"/>
</dbReference>
<dbReference type="NCBIfam" id="TIGR04056">
    <property type="entry name" value="OMP_RagA_SusC"/>
    <property type="match status" value="1"/>
</dbReference>
<keyword evidence="2 7" id="KW-0813">Transport</keyword>
<dbReference type="Pfam" id="PF13715">
    <property type="entry name" value="CarbopepD_reg_2"/>
    <property type="match status" value="1"/>
</dbReference>
<sequence length="1086" mass="117300">MKKLLLVSLCFLMLSITQVFAQNRTVTGTVTAKDDGLPIPGVTVRVKGSTGGVVTNSAGKYSISAPAGATLQFSFIGYNALAVAPKGGVQNVSLEPASTQLGEVVVTGALGVKKEAKELGYSVATISTKELTQAKVTDVATGLAGKVSGLQVNLADNGVDPQVRVVLRGNRSITGNNQALIVVDGVPIDDPNYLNTINPEDIESTTVLKGATAAAIYGSKASNGVLIITTKHGSKVAPSITVSNTTYLQQLSYLPKLQNQFGGYGGEGGSYVNANGTVNPVGYENEAYGPAFDGRQLLIALSPIFAADGTTVTGYDSLYSPYTYKKNAVKDFFKTGLQNQFNVSYSAGTDHGTFYLGFQDATTDGIVPDDHSRRDNITISGNQDYGNFHADYKVSYDQNNVNVAGNSYNQATTSGGLESAGVFSGRPLYFEIINTPPNIPLEDFKDPTSQYGNPNSYYSAYSTNPYWTIANSRRKRDTYDLLGTLNLAYKITPWLSIADRIGITQTTEQFKYTRAGITFAPWAIADPQSAGNVPSSQGYLAPSEFDETYFEQRLNNDLYATFNKKFGDFSVNGLVGYNMEQRYQRGIQLQGDALQFPNDYNIGSVLGVPDYAEFSYTQRDYSFYEQATVGYKDFLYLTGTNRDEWNSVLAAGHDHFEYPSVNASYIFTNNIKALKDNKVLSYGKLTAAYSKVANINIGGTNGNPYGAYSLINPFVPPTGYPYGSIGGYSQSTLYLNPDIQPEKTTEYEFGTELGFLDGRISLKADYYQSKTRNESLTADVSAATGFTQKLVNAGLVTNTGEEFDLNVIAIKSRSVTWDIGATYSHYHNLINQLPGGEVQLSSFSDGVGGGIYAIQGQSFPVIKTNDWTRDPATGKVIVDPTTGRPTVDPTEKTYGNTTPTQILGLTNSISYKNFTFSFVLDYRGGYSIMNDIGAYLNFTGIGAQSAENGRQRFIFPNSVVSQGGKYVTNTSVAVNNGGNIAGDGFWPLVYGSNLGSIYVTSAAFWKVREANLTYDVPKSFLASNLPFIKRASVSLIGRNLLMFTPKSNIYTDPEFSESGNGNAVGATSDGQLPPTRFYGANLTVTF</sequence>
<feature type="domain" description="TonB-dependent receptor plug" evidence="9">
    <location>
        <begin position="117"/>
        <end position="225"/>
    </location>
</feature>
<dbReference type="InterPro" id="IPR023997">
    <property type="entry name" value="TonB-dep_OMP_SusC/RagA_CS"/>
</dbReference>
<dbReference type="InterPro" id="IPR008969">
    <property type="entry name" value="CarboxyPept-like_regulatory"/>
</dbReference>
<dbReference type="SUPFAM" id="SSF56935">
    <property type="entry name" value="Porins"/>
    <property type="match status" value="1"/>
</dbReference>
<evidence type="ECO:0000313" key="10">
    <source>
        <dbReference type="EMBL" id="SDT60715.1"/>
    </source>
</evidence>
<dbReference type="OrthoDB" id="9768177at2"/>
<keyword evidence="6 7" id="KW-0998">Cell outer membrane</keyword>
<evidence type="ECO:0000256" key="4">
    <source>
        <dbReference type="ARBA" id="ARBA00022692"/>
    </source>
</evidence>
<evidence type="ECO:0000256" key="5">
    <source>
        <dbReference type="ARBA" id="ARBA00023136"/>
    </source>
</evidence>
<dbReference type="Gene3D" id="2.60.40.1120">
    <property type="entry name" value="Carboxypeptidase-like, regulatory domain"/>
    <property type="match status" value="1"/>
</dbReference>
<evidence type="ECO:0000256" key="1">
    <source>
        <dbReference type="ARBA" id="ARBA00004571"/>
    </source>
</evidence>
<dbReference type="InterPro" id="IPR023996">
    <property type="entry name" value="TonB-dep_OMP_SusC/RagA"/>
</dbReference>
<dbReference type="InterPro" id="IPR012910">
    <property type="entry name" value="Plug_dom"/>
</dbReference>
<evidence type="ECO:0000256" key="6">
    <source>
        <dbReference type="ARBA" id="ARBA00023237"/>
    </source>
</evidence>
<keyword evidence="4 7" id="KW-0812">Transmembrane</keyword>
<feature type="chain" id="PRO_5009270270" evidence="8">
    <location>
        <begin position="22"/>
        <end position="1086"/>
    </location>
</feature>
<feature type="signal peptide" evidence="8">
    <location>
        <begin position="1"/>
        <end position="21"/>
    </location>
</feature>
<reference evidence="10 11" key="1">
    <citation type="submission" date="2016-10" db="EMBL/GenBank/DDBJ databases">
        <authorList>
            <person name="de Groot N.N."/>
        </authorList>
    </citation>
    <scope>NUCLEOTIDE SEQUENCE [LARGE SCALE GENOMIC DNA]</scope>
    <source>
        <strain evidence="10 11">MP1X4</strain>
    </source>
</reference>
<dbReference type="PROSITE" id="PS52016">
    <property type="entry name" value="TONB_DEPENDENT_REC_3"/>
    <property type="match status" value="1"/>
</dbReference>
<dbReference type="Gene3D" id="2.40.170.20">
    <property type="entry name" value="TonB-dependent receptor, beta-barrel domain"/>
    <property type="match status" value="1"/>
</dbReference>
<keyword evidence="5 7" id="KW-0472">Membrane</keyword>
<dbReference type="SUPFAM" id="SSF49464">
    <property type="entry name" value="Carboxypeptidase regulatory domain-like"/>
    <property type="match status" value="1"/>
</dbReference>
<evidence type="ECO:0000256" key="2">
    <source>
        <dbReference type="ARBA" id="ARBA00022448"/>
    </source>
</evidence>
<name>A0A1H2BQY7_MUCMA</name>
<dbReference type="Pfam" id="PF07715">
    <property type="entry name" value="Plug"/>
    <property type="match status" value="1"/>
</dbReference>
<dbReference type="NCBIfam" id="TIGR04057">
    <property type="entry name" value="SusC_RagA_signa"/>
    <property type="match status" value="1"/>
</dbReference>
<keyword evidence="3 7" id="KW-1134">Transmembrane beta strand</keyword>
<evidence type="ECO:0000256" key="3">
    <source>
        <dbReference type="ARBA" id="ARBA00022452"/>
    </source>
</evidence>
<dbReference type="AlphaFoldDB" id="A0A1H2BQY7"/>
<dbReference type="EMBL" id="LT629740">
    <property type="protein sequence ID" value="SDT60715.1"/>
    <property type="molecule type" value="Genomic_DNA"/>
</dbReference>
<protein>
    <submittedName>
        <fullName evidence="10">TonB-linked outer membrane protein, SusC/RagA family</fullName>
    </submittedName>
</protein>
<evidence type="ECO:0000259" key="9">
    <source>
        <dbReference type="Pfam" id="PF07715"/>
    </source>
</evidence>
<organism evidence="10 11">
    <name type="scientific">Mucilaginibacter mallensis</name>
    <dbReference type="NCBI Taxonomy" id="652787"/>
    <lineage>
        <taxon>Bacteria</taxon>
        <taxon>Pseudomonadati</taxon>
        <taxon>Bacteroidota</taxon>
        <taxon>Sphingobacteriia</taxon>
        <taxon>Sphingobacteriales</taxon>
        <taxon>Sphingobacteriaceae</taxon>
        <taxon>Mucilaginibacter</taxon>
    </lineage>
</organism>
<dbReference type="InterPro" id="IPR039426">
    <property type="entry name" value="TonB-dep_rcpt-like"/>
</dbReference>
<accession>A0A1H2BQY7</accession>